<dbReference type="PROSITE" id="PS50885">
    <property type="entry name" value="HAMP"/>
    <property type="match status" value="1"/>
</dbReference>
<keyword evidence="5" id="KW-1133">Transmembrane helix</keyword>
<evidence type="ECO:0000256" key="1">
    <source>
        <dbReference type="ARBA" id="ARBA00023224"/>
    </source>
</evidence>
<name>A0ABS6EHT0_9CLOT</name>
<organism evidence="8 9">
    <name type="scientific">Clostridium mobile</name>
    <dbReference type="NCBI Taxonomy" id="2841512"/>
    <lineage>
        <taxon>Bacteria</taxon>
        <taxon>Bacillati</taxon>
        <taxon>Bacillota</taxon>
        <taxon>Clostridia</taxon>
        <taxon>Eubacteriales</taxon>
        <taxon>Clostridiaceae</taxon>
        <taxon>Clostridium</taxon>
    </lineage>
</organism>
<feature type="coiled-coil region" evidence="4">
    <location>
        <begin position="539"/>
        <end position="573"/>
    </location>
</feature>
<gene>
    <name evidence="8" type="ORF">KQI86_10530</name>
</gene>
<evidence type="ECO:0000313" key="8">
    <source>
        <dbReference type="EMBL" id="MBU5484770.1"/>
    </source>
</evidence>
<keyword evidence="1 3" id="KW-0807">Transducer</keyword>
<dbReference type="CDD" id="cd11386">
    <property type="entry name" value="MCP_signal"/>
    <property type="match status" value="1"/>
</dbReference>
<evidence type="ECO:0000259" key="6">
    <source>
        <dbReference type="PROSITE" id="PS50111"/>
    </source>
</evidence>
<dbReference type="Proteomes" id="UP000726170">
    <property type="component" value="Unassembled WGS sequence"/>
</dbReference>
<feature type="transmembrane region" description="Helical" evidence="5">
    <location>
        <begin position="187"/>
        <end position="208"/>
    </location>
</feature>
<keyword evidence="9" id="KW-1185">Reference proteome</keyword>
<evidence type="ECO:0000259" key="7">
    <source>
        <dbReference type="PROSITE" id="PS50885"/>
    </source>
</evidence>
<dbReference type="RefSeq" id="WP_216439226.1">
    <property type="nucleotide sequence ID" value="NZ_JAHLQF010000002.1"/>
</dbReference>
<dbReference type="SMART" id="SM00283">
    <property type="entry name" value="MA"/>
    <property type="match status" value="1"/>
</dbReference>
<dbReference type="PANTHER" id="PTHR32089">
    <property type="entry name" value="METHYL-ACCEPTING CHEMOTAXIS PROTEIN MCPB"/>
    <property type="match status" value="1"/>
</dbReference>
<evidence type="ECO:0000256" key="5">
    <source>
        <dbReference type="SAM" id="Phobius"/>
    </source>
</evidence>
<keyword evidence="4" id="KW-0175">Coiled coil</keyword>
<dbReference type="EMBL" id="JAHLQF010000002">
    <property type="protein sequence ID" value="MBU5484770.1"/>
    <property type="molecule type" value="Genomic_DNA"/>
</dbReference>
<dbReference type="PROSITE" id="PS50111">
    <property type="entry name" value="CHEMOTAXIS_TRANSDUC_2"/>
    <property type="match status" value="1"/>
</dbReference>
<feature type="domain" description="Methyl-accepting transducer" evidence="6">
    <location>
        <begin position="286"/>
        <end position="522"/>
    </location>
</feature>
<dbReference type="PANTHER" id="PTHR32089:SF112">
    <property type="entry name" value="LYSOZYME-LIKE PROTEIN-RELATED"/>
    <property type="match status" value="1"/>
</dbReference>
<dbReference type="CDD" id="cd06225">
    <property type="entry name" value="HAMP"/>
    <property type="match status" value="1"/>
</dbReference>
<proteinExistence type="inferred from homology"/>
<evidence type="ECO:0000256" key="2">
    <source>
        <dbReference type="ARBA" id="ARBA00029447"/>
    </source>
</evidence>
<evidence type="ECO:0000256" key="3">
    <source>
        <dbReference type="PROSITE-ProRule" id="PRU00284"/>
    </source>
</evidence>
<dbReference type="InterPro" id="IPR004089">
    <property type="entry name" value="MCPsignal_dom"/>
</dbReference>
<protein>
    <submittedName>
        <fullName evidence="8">Methyl-accepting chemotaxis protein</fullName>
    </submittedName>
</protein>
<keyword evidence="5" id="KW-0472">Membrane</keyword>
<reference evidence="8 9" key="1">
    <citation type="submission" date="2021-06" db="EMBL/GenBank/DDBJ databases">
        <authorList>
            <person name="Sun Q."/>
            <person name="Li D."/>
        </authorList>
    </citation>
    <scope>NUCLEOTIDE SEQUENCE [LARGE SCALE GENOMIC DNA]</scope>
    <source>
        <strain evidence="8 9">MSJ-11</strain>
    </source>
</reference>
<evidence type="ECO:0000313" key="9">
    <source>
        <dbReference type="Proteomes" id="UP000726170"/>
    </source>
</evidence>
<evidence type="ECO:0000256" key="4">
    <source>
        <dbReference type="SAM" id="Coils"/>
    </source>
</evidence>
<feature type="domain" description="HAMP" evidence="7">
    <location>
        <begin position="213"/>
        <end position="267"/>
    </location>
</feature>
<sequence>MIKIDKKKSSLRKQWTKSIMIIIVGIYLLVIMGGYLAVKAVTKTIVLKGGPALAHIITSELEGKDINELISKGEGSETYKKIDEALDDLQAGGAGIFSKIYVASNQDNSQWKYLIGRDTTKRFNNGDSVDDEYHIENFEEALKKNTIIWDDGKTSEPSIFMPVTMKGGEKLILGVDFDLQSLARIQLIGLGILLVFLFVNLLVMRFIVGGITRKQIKSITELVEKMKEMASLEGDLTKRIEIDRNDEIGELALYTNKMLDTIQDTLRTVSELSNELKTTTEDVTDSFSRTVEGYGVMKKSVRSISERIENQSEELSETSYGVTQINNAINIIADNSQVVTEQAISTSDNAFEGNKVMEKLDEGSKEITSVVNKTSDLVKHLGEKSKEINGIADTIGAIAAQTNLLALNASIEAARAGEQGKGFAVVAEEVRKLAEESSKSAKTIFSLIEEVSKGIEDAVNSMELVNKSNGEQNKFVEDVILKFTHIADAINEVSQNVEEVSASTEEMSSNISVITEKFENLANVSEENSRTAEEVSLFIDNQSMVIDDLSNTINNLNSKSDELKVRLTKLKLD</sequence>
<comment type="similarity">
    <text evidence="2">Belongs to the methyl-accepting chemotaxis (MCP) protein family.</text>
</comment>
<dbReference type="Pfam" id="PF00672">
    <property type="entry name" value="HAMP"/>
    <property type="match status" value="1"/>
</dbReference>
<dbReference type="InterPro" id="IPR003660">
    <property type="entry name" value="HAMP_dom"/>
</dbReference>
<keyword evidence="5" id="KW-0812">Transmembrane</keyword>
<dbReference type="SMART" id="SM00304">
    <property type="entry name" value="HAMP"/>
    <property type="match status" value="1"/>
</dbReference>
<comment type="caution">
    <text evidence="8">The sequence shown here is derived from an EMBL/GenBank/DDBJ whole genome shotgun (WGS) entry which is preliminary data.</text>
</comment>
<accession>A0ABS6EHT0</accession>
<dbReference type="Pfam" id="PF00015">
    <property type="entry name" value="MCPsignal"/>
    <property type="match status" value="1"/>
</dbReference>
<feature type="transmembrane region" description="Helical" evidence="5">
    <location>
        <begin position="20"/>
        <end position="38"/>
    </location>
</feature>